<dbReference type="InterPro" id="IPR004761">
    <property type="entry name" value="Spore_GerAB"/>
</dbReference>
<dbReference type="PANTHER" id="PTHR34975">
    <property type="entry name" value="SPORE GERMINATION PROTEIN A2"/>
    <property type="match status" value="1"/>
</dbReference>
<evidence type="ECO:0000256" key="6">
    <source>
        <dbReference type="ARBA" id="ARBA00022989"/>
    </source>
</evidence>
<feature type="transmembrane region" description="Helical" evidence="8">
    <location>
        <begin position="104"/>
        <end position="131"/>
    </location>
</feature>
<evidence type="ECO:0000256" key="7">
    <source>
        <dbReference type="ARBA" id="ARBA00023136"/>
    </source>
</evidence>
<keyword evidence="10" id="KW-1185">Reference proteome</keyword>
<evidence type="ECO:0000256" key="4">
    <source>
        <dbReference type="ARBA" id="ARBA00022544"/>
    </source>
</evidence>
<comment type="caution">
    <text evidence="9">The sequence shown here is derived from an EMBL/GenBank/DDBJ whole genome shotgun (WGS) entry which is preliminary data.</text>
</comment>
<protein>
    <submittedName>
        <fullName evidence="9">GerAB/ArcD/ProY family transporter</fullName>
    </submittedName>
</protein>
<feature type="transmembrane region" description="Helical" evidence="8">
    <location>
        <begin position="36"/>
        <end position="57"/>
    </location>
</feature>
<dbReference type="Pfam" id="PF03845">
    <property type="entry name" value="Spore_permease"/>
    <property type="match status" value="1"/>
</dbReference>
<comment type="similarity">
    <text evidence="2">Belongs to the amino acid-polyamine-organocation (APC) superfamily. Spore germination protein (SGP) (TC 2.A.3.9) family.</text>
</comment>
<evidence type="ECO:0000256" key="3">
    <source>
        <dbReference type="ARBA" id="ARBA00022448"/>
    </source>
</evidence>
<dbReference type="RefSeq" id="WP_377606138.1">
    <property type="nucleotide sequence ID" value="NZ_JBHUME010000014.1"/>
</dbReference>
<evidence type="ECO:0000256" key="1">
    <source>
        <dbReference type="ARBA" id="ARBA00004141"/>
    </source>
</evidence>
<name>A0ABW5PJV9_9BACL</name>
<sequence length="152" mass="16817">MAITCRQLLWMLTSMQVVMTVLLTTSGTVAASHQDAWVSVLLAILLGLAVVYINVRLSMCHPGQTFIQFVRRLLGKWIGGLVIVVYLLYWFCIYIAIIRQFSTFIIATILPETPISMVMLLMAAGVLYLTLSGLSVIGRISELVGPVFPILL</sequence>
<keyword evidence="3" id="KW-0813">Transport</keyword>
<organism evidence="9 10">
    <name type="scientific">Paenibacillus gansuensis</name>
    <dbReference type="NCBI Taxonomy" id="306542"/>
    <lineage>
        <taxon>Bacteria</taxon>
        <taxon>Bacillati</taxon>
        <taxon>Bacillota</taxon>
        <taxon>Bacilli</taxon>
        <taxon>Bacillales</taxon>
        <taxon>Paenibacillaceae</taxon>
        <taxon>Paenibacillus</taxon>
    </lineage>
</organism>
<evidence type="ECO:0000313" key="9">
    <source>
        <dbReference type="EMBL" id="MFD2614839.1"/>
    </source>
</evidence>
<feature type="transmembrane region" description="Helical" evidence="8">
    <location>
        <begin position="77"/>
        <end position="98"/>
    </location>
</feature>
<dbReference type="PANTHER" id="PTHR34975:SF2">
    <property type="entry name" value="SPORE GERMINATION PROTEIN A2"/>
    <property type="match status" value="1"/>
</dbReference>
<accession>A0ABW5PJV9</accession>
<keyword evidence="5 8" id="KW-0812">Transmembrane</keyword>
<keyword evidence="7 8" id="KW-0472">Membrane</keyword>
<comment type="subcellular location">
    <subcellularLocation>
        <location evidence="1">Membrane</location>
        <topology evidence="1">Multi-pass membrane protein</topology>
    </subcellularLocation>
</comment>
<dbReference type="EMBL" id="JBHUME010000014">
    <property type="protein sequence ID" value="MFD2614839.1"/>
    <property type="molecule type" value="Genomic_DNA"/>
</dbReference>
<evidence type="ECO:0000313" key="10">
    <source>
        <dbReference type="Proteomes" id="UP001597541"/>
    </source>
</evidence>
<evidence type="ECO:0000256" key="2">
    <source>
        <dbReference type="ARBA" id="ARBA00007998"/>
    </source>
</evidence>
<keyword evidence="4" id="KW-0309">Germination</keyword>
<dbReference type="Proteomes" id="UP001597541">
    <property type="component" value="Unassembled WGS sequence"/>
</dbReference>
<evidence type="ECO:0000256" key="5">
    <source>
        <dbReference type="ARBA" id="ARBA00022692"/>
    </source>
</evidence>
<feature type="transmembrane region" description="Helical" evidence="8">
    <location>
        <begin position="7"/>
        <end position="30"/>
    </location>
</feature>
<keyword evidence="6 8" id="KW-1133">Transmembrane helix</keyword>
<proteinExistence type="inferred from homology"/>
<gene>
    <name evidence="9" type="ORF">ACFSUF_20700</name>
</gene>
<evidence type="ECO:0000256" key="8">
    <source>
        <dbReference type="SAM" id="Phobius"/>
    </source>
</evidence>
<reference evidence="10" key="1">
    <citation type="journal article" date="2019" name="Int. J. Syst. Evol. Microbiol.">
        <title>The Global Catalogue of Microorganisms (GCM) 10K type strain sequencing project: providing services to taxonomists for standard genome sequencing and annotation.</title>
        <authorList>
            <consortium name="The Broad Institute Genomics Platform"/>
            <consortium name="The Broad Institute Genome Sequencing Center for Infectious Disease"/>
            <person name="Wu L."/>
            <person name="Ma J."/>
        </authorList>
    </citation>
    <scope>NUCLEOTIDE SEQUENCE [LARGE SCALE GENOMIC DNA]</scope>
    <source>
        <strain evidence="10">KCTC 3950</strain>
    </source>
</reference>